<evidence type="ECO:0000313" key="5">
    <source>
        <dbReference type="EMBL" id="TLM75197.1"/>
    </source>
</evidence>
<keyword evidence="2 5" id="KW-0238">DNA-binding</keyword>
<evidence type="ECO:0000256" key="2">
    <source>
        <dbReference type="ARBA" id="ARBA00023125"/>
    </source>
</evidence>
<reference evidence="5 6" key="1">
    <citation type="submission" date="2019-05" db="EMBL/GenBank/DDBJ databases">
        <title>Microbulbifer harenosus sp. nov., an alginate-degrading bacterium isolated from coastal sand.</title>
        <authorList>
            <person name="Huang H."/>
            <person name="Mo K."/>
            <person name="Bao S."/>
        </authorList>
    </citation>
    <scope>NUCLEOTIDE SEQUENCE [LARGE SCALE GENOMIC DNA]</scope>
    <source>
        <strain evidence="5 6">HB161719</strain>
    </source>
</reference>
<dbReference type="PANTHER" id="PTHR30146:SF153">
    <property type="entry name" value="LACTOSE OPERON REPRESSOR"/>
    <property type="match status" value="1"/>
</dbReference>
<dbReference type="Pfam" id="PF13377">
    <property type="entry name" value="Peripla_BP_3"/>
    <property type="match status" value="1"/>
</dbReference>
<dbReference type="PRINTS" id="PR00036">
    <property type="entry name" value="HTHLACI"/>
</dbReference>
<dbReference type="SUPFAM" id="SSF47413">
    <property type="entry name" value="lambda repressor-like DNA-binding domains"/>
    <property type="match status" value="1"/>
</dbReference>
<dbReference type="Gene3D" id="3.40.50.2300">
    <property type="match status" value="2"/>
</dbReference>
<evidence type="ECO:0000313" key="6">
    <source>
        <dbReference type="Proteomes" id="UP000306791"/>
    </source>
</evidence>
<dbReference type="InterPro" id="IPR010982">
    <property type="entry name" value="Lambda_DNA-bd_dom_sf"/>
</dbReference>
<dbReference type="PANTHER" id="PTHR30146">
    <property type="entry name" value="LACI-RELATED TRANSCRIPTIONAL REPRESSOR"/>
    <property type="match status" value="1"/>
</dbReference>
<dbReference type="SMART" id="SM00354">
    <property type="entry name" value="HTH_LACI"/>
    <property type="match status" value="1"/>
</dbReference>
<dbReference type="EMBL" id="VANI01000018">
    <property type="protein sequence ID" value="TLM75197.1"/>
    <property type="molecule type" value="Genomic_DNA"/>
</dbReference>
<evidence type="ECO:0000256" key="1">
    <source>
        <dbReference type="ARBA" id="ARBA00023015"/>
    </source>
</evidence>
<evidence type="ECO:0000259" key="4">
    <source>
        <dbReference type="PROSITE" id="PS50932"/>
    </source>
</evidence>
<dbReference type="PROSITE" id="PS00356">
    <property type="entry name" value="HTH_LACI_1"/>
    <property type="match status" value="1"/>
</dbReference>
<dbReference type="InterPro" id="IPR000843">
    <property type="entry name" value="HTH_LacI"/>
</dbReference>
<comment type="caution">
    <text evidence="5">The sequence shown here is derived from an EMBL/GenBank/DDBJ whole genome shotgun (WGS) entry which is preliminary data.</text>
</comment>
<proteinExistence type="predicted"/>
<feature type="domain" description="HTH lacI-type" evidence="4">
    <location>
        <begin position="47"/>
        <end position="101"/>
    </location>
</feature>
<dbReference type="InterPro" id="IPR028082">
    <property type="entry name" value="Peripla_BP_I"/>
</dbReference>
<dbReference type="InterPro" id="IPR046335">
    <property type="entry name" value="LacI/GalR-like_sensor"/>
</dbReference>
<keyword evidence="3" id="KW-0804">Transcription</keyword>
<evidence type="ECO:0000256" key="3">
    <source>
        <dbReference type="ARBA" id="ARBA00023163"/>
    </source>
</evidence>
<keyword evidence="6" id="KW-1185">Reference proteome</keyword>
<accession>A0ABY2UFS7</accession>
<protein>
    <submittedName>
        <fullName evidence="5">LacI family DNA-binding transcriptional regulator</fullName>
    </submittedName>
</protein>
<dbReference type="SUPFAM" id="SSF53822">
    <property type="entry name" value="Periplasmic binding protein-like I"/>
    <property type="match status" value="1"/>
</dbReference>
<sequence>MPVPVNRFAPYRVLSLRLNPLYNAGSPAWPIESNVKQRQSRRQRNAPTISDVAREAGVSPMTVSRVINGEDNVRAKTRETVDAAIKSLGYTPNSAARSLAGGAQIKIGLLHSNLNASYLSAFLIGALEQSSRYNIQLVVEHCDVALNAEAVAARMLSGGVEAMLLPPPLSDLPTVLEVLENSDTPAVLIASEQPRSNISVVKIDDYQAAYEMTRHIASLGHKRIGFITGDCGQQVSQRRLEGYRQALKDSGLPVADELIEEGIFTYRSGLNAAEGLLNLKRPPSAIFACNDEMAAATISVAQRRGLDVPRDLTVCGFDDTALATTIWPELTTIHQPVVDMSRAAVDLLVKKVRAMRAGEAEQGQQVQLDFTLIRRRSDAPPRT</sequence>
<keyword evidence="1" id="KW-0805">Transcription regulation</keyword>
<dbReference type="CDD" id="cd01545">
    <property type="entry name" value="PBP1_SalR"/>
    <property type="match status" value="1"/>
</dbReference>
<dbReference type="GO" id="GO:0003677">
    <property type="term" value="F:DNA binding"/>
    <property type="evidence" value="ECO:0007669"/>
    <property type="project" value="UniProtKB-KW"/>
</dbReference>
<dbReference type="Proteomes" id="UP000306791">
    <property type="component" value="Unassembled WGS sequence"/>
</dbReference>
<dbReference type="Pfam" id="PF00356">
    <property type="entry name" value="LacI"/>
    <property type="match status" value="1"/>
</dbReference>
<organism evidence="5 6">
    <name type="scientific">Microbulbifer harenosus</name>
    <dbReference type="NCBI Taxonomy" id="2576840"/>
    <lineage>
        <taxon>Bacteria</taxon>
        <taxon>Pseudomonadati</taxon>
        <taxon>Pseudomonadota</taxon>
        <taxon>Gammaproteobacteria</taxon>
        <taxon>Cellvibrionales</taxon>
        <taxon>Microbulbiferaceae</taxon>
        <taxon>Microbulbifer</taxon>
    </lineage>
</organism>
<dbReference type="Gene3D" id="1.10.260.40">
    <property type="entry name" value="lambda repressor-like DNA-binding domains"/>
    <property type="match status" value="1"/>
</dbReference>
<dbReference type="CDD" id="cd01392">
    <property type="entry name" value="HTH_LacI"/>
    <property type="match status" value="1"/>
</dbReference>
<dbReference type="PROSITE" id="PS50932">
    <property type="entry name" value="HTH_LACI_2"/>
    <property type="match status" value="1"/>
</dbReference>
<gene>
    <name evidence="5" type="ORF">FDY93_15990</name>
</gene>
<name>A0ABY2UFS7_9GAMM</name>